<dbReference type="Gene3D" id="1.20.58.2220">
    <property type="entry name" value="Formin, FH2 domain"/>
    <property type="match status" value="1"/>
</dbReference>
<accession>A0A540V167</accession>
<dbReference type="EMBL" id="VIGD01000011">
    <property type="protein sequence ID" value="TQE90471.1"/>
    <property type="molecule type" value="Genomic_DNA"/>
</dbReference>
<comment type="caution">
    <text evidence="2">The sequence shown here is derived from an EMBL/GenBank/DDBJ whole genome shotgun (WGS) entry which is preliminary data.</text>
</comment>
<gene>
    <name evidence="2" type="ORF">FKZ59_09345</name>
</gene>
<evidence type="ECO:0000256" key="1">
    <source>
        <dbReference type="SAM" id="Coils"/>
    </source>
</evidence>
<proteinExistence type="predicted"/>
<protein>
    <submittedName>
        <fullName evidence="2">Uncharacterized protein</fullName>
    </submittedName>
</protein>
<evidence type="ECO:0000313" key="3">
    <source>
        <dbReference type="Proteomes" id="UP000315753"/>
    </source>
</evidence>
<dbReference type="AlphaFoldDB" id="A0A540V167"/>
<keyword evidence="3" id="KW-1185">Reference proteome</keyword>
<evidence type="ECO:0000313" key="2">
    <source>
        <dbReference type="EMBL" id="TQE90471.1"/>
    </source>
</evidence>
<reference evidence="2 3" key="1">
    <citation type="submission" date="2019-06" db="EMBL/GenBank/DDBJ databases">
        <title>Genome sequence of Ureibacillus terrenus.</title>
        <authorList>
            <person name="Maclea K.S."/>
            <person name="Simoes M."/>
        </authorList>
    </citation>
    <scope>NUCLEOTIDE SEQUENCE [LARGE SCALE GENOMIC DNA]</scope>
    <source>
        <strain evidence="2 3">ATCC BAA-384</strain>
    </source>
</reference>
<dbReference type="InterPro" id="IPR042201">
    <property type="entry name" value="FH2_Formin_sf"/>
</dbReference>
<organism evidence="2 3">
    <name type="scientific">Ureibacillus terrenus</name>
    <dbReference type="NCBI Taxonomy" id="118246"/>
    <lineage>
        <taxon>Bacteria</taxon>
        <taxon>Bacillati</taxon>
        <taxon>Bacillota</taxon>
        <taxon>Bacilli</taxon>
        <taxon>Bacillales</taxon>
        <taxon>Caryophanaceae</taxon>
        <taxon>Ureibacillus</taxon>
    </lineage>
</organism>
<feature type="coiled-coil region" evidence="1">
    <location>
        <begin position="123"/>
        <end position="225"/>
    </location>
</feature>
<dbReference type="Proteomes" id="UP000315753">
    <property type="component" value="Unassembled WGS sequence"/>
</dbReference>
<dbReference type="SUPFAM" id="SSF75708">
    <property type="entry name" value="Chemotaxis phosphatase CheZ"/>
    <property type="match status" value="1"/>
</dbReference>
<name>A0A540V167_9BACL</name>
<keyword evidence="1" id="KW-0175">Coiled coil</keyword>
<dbReference type="OrthoDB" id="10013262at2"/>
<sequence>MKSSVYFSPEMNHLYKTENGRQVIGNNQTFFASGPFDELKHFIGRHYASLHDQIRFATGRIREFSENQAVLHQAAIQSIENQIGWLKEKVIKQENMLEAFSEFFRKDMPQITKDVDEKIQGQQQFIRNQYNQINEQMEEIHEQTAGQMNRMLEQYEQSMERVSEMHKEFRQMKKHLSEVQQQCEDIKKEAEKGRNHFQEAMKNLTNQLNDNLTSLSKRLESIENSFKDSLSYFRFGDRIMITDRNGQSTGVFIRTTEDAVIWVSDVTNTLTVSNFKGLTISKLN</sequence>
<dbReference type="RefSeq" id="WP_141602498.1">
    <property type="nucleotide sequence ID" value="NZ_JARMSB010000063.1"/>
</dbReference>